<keyword evidence="4 16" id="KW-0547">Nucleotide-binding</keyword>
<evidence type="ECO:0000256" key="9">
    <source>
        <dbReference type="ARBA" id="ARBA00037993"/>
    </source>
</evidence>
<evidence type="ECO:0000256" key="15">
    <source>
        <dbReference type="ARBA" id="ARBA00080941"/>
    </source>
</evidence>
<dbReference type="InterPro" id="IPR014729">
    <property type="entry name" value="Rossmann-like_a/b/a_fold"/>
</dbReference>
<feature type="binding site" evidence="16">
    <location>
        <position position="194"/>
    </location>
    <ligand>
        <name>Zn(2+)</name>
        <dbReference type="ChEBI" id="CHEBI:29105"/>
    </ligand>
</feature>
<protein>
    <recommendedName>
        <fullName evidence="12 16">7-cyano-7-deazaguanine synthase</fullName>
        <ecNumber evidence="10 16">6.3.4.20</ecNumber>
    </recommendedName>
    <alternativeName>
        <fullName evidence="15 16">7-cyano-7-carbaguanine synthase</fullName>
    </alternativeName>
    <alternativeName>
        <fullName evidence="14 16">PreQ(0) synthase</fullName>
    </alternativeName>
    <alternativeName>
        <fullName evidence="13 16">Queuosine biosynthesis protein QueC</fullName>
    </alternativeName>
</protein>
<dbReference type="GO" id="GO:0008616">
    <property type="term" value="P:tRNA queuosine(34) biosynthetic process"/>
    <property type="evidence" value="ECO:0007669"/>
    <property type="project" value="UniProtKB-UniRule"/>
</dbReference>
<gene>
    <name evidence="16" type="primary">queC</name>
    <name evidence="17" type="ORF">BKK47_10255</name>
</gene>
<comment type="caution">
    <text evidence="17">The sequence shown here is derived from an EMBL/GenBank/DDBJ whole genome shotgun (WGS) entry which is preliminary data.</text>
</comment>
<feature type="binding site" evidence="16">
    <location>
        <position position="208"/>
    </location>
    <ligand>
        <name>Zn(2+)</name>
        <dbReference type="ChEBI" id="CHEBI:29105"/>
    </ligand>
</feature>
<evidence type="ECO:0000256" key="6">
    <source>
        <dbReference type="ARBA" id="ARBA00022833"/>
    </source>
</evidence>
<evidence type="ECO:0000256" key="11">
    <source>
        <dbReference type="ARBA" id="ARBA00047890"/>
    </source>
</evidence>
<dbReference type="STRING" id="1908257.BKK47_10255"/>
<feature type="binding site" evidence="16">
    <location>
        <position position="205"/>
    </location>
    <ligand>
        <name>Zn(2+)</name>
        <dbReference type="ChEBI" id="CHEBI:29105"/>
    </ligand>
</feature>
<dbReference type="PIRSF" id="PIRSF006293">
    <property type="entry name" value="ExsB"/>
    <property type="match status" value="1"/>
</dbReference>
<comment type="cofactor">
    <cofactor evidence="16">
        <name>Zn(2+)</name>
        <dbReference type="ChEBI" id="CHEBI:29105"/>
    </cofactor>
    <text evidence="16">Binds 1 zinc ion per subunit.</text>
</comment>
<dbReference type="EMBL" id="MLHG01000075">
    <property type="protein sequence ID" value="OOF38104.1"/>
    <property type="molecule type" value="Genomic_DNA"/>
</dbReference>
<dbReference type="InterPro" id="IPR018317">
    <property type="entry name" value="QueC"/>
</dbReference>
<dbReference type="PANTHER" id="PTHR42914:SF1">
    <property type="entry name" value="7-CYANO-7-DEAZAGUANINE SYNTHASE"/>
    <property type="match status" value="1"/>
</dbReference>
<dbReference type="CDD" id="cd01995">
    <property type="entry name" value="QueC-like"/>
    <property type="match status" value="1"/>
</dbReference>
<name>A0A1V3IDT4_9PAST</name>
<comment type="catalytic activity">
    <reaction evidence="11 16">
        <text>7-carboxy-7-carbaguanine + NH4(+) + 2 ATP = 7-cyano-7-carbaguanine + 2 AMP + 2 diphosphate + 2 H(+)</text>
        <dbReference type="Rhea" id="RHEA:27982"/>
        <dbReference type="ChEBI" id="CHEBI:15378"/>
        <dbReference type="ChEBI" id="CHEBI:28938"/>
        <dbReference type="ChEBI" id="CHEBI:30616"/>
        <dbReference type="ChEBI" id="CHEBI:33019"/>
        <dbReference type="ChEBI" id="CHEBI:45075"/>
        <dbReference type="ChEBI" id="CHEBI:61036"/>
        <dbReference type="ChEBI" id="CHEBI:456215"/>
        <dbReference type="EC" id="6.3.4.20"/>
    </reaction>
</comment>
<evidence type="ECO:0000256" key="13">
    <source>
        <dbReference type="ARBA" id="ARBA00076159"/>
    </source>
</evidence>
<evidence type="ECO:0000256" key="2">
    <source>
        <dbReference type="ARBA" id="ARBA00022598"/>
    </source>
</evidence>
<dbReference type="SUPFAM" id="SSF52402">
    <property type="entry name" value="Adenine nucleotide alpha hydrolases-like"/>
    <property type="match status" value="1"/>
</dbReference>
<evidence type="ECO:0000256" key="8">
    <source>
        <dbReference type="ARBA" id="ARBA00037768"/>
    </source>
</evidence>
<dbReference type="GO" id="GO:0005524">
    <property type="term" value="F:ATP binding"/>
    <property type="evidence" value="ECO:0007669"/>
    <property type="project" value="UniProtKB-UniRule"/>
</dbReference>
<evidence type="ECO:0000256" key="10">
    <source>
        <dbReference type="ARBA" id="ARBA00039149"/>
    </source>
</evidence>
<evidence type="ECO:0000256" key="1">
    <source>
        <dbReference type="ARBA" id="ARBA00005061"/>
    </source>
</evidence>
<comment type="similarity">
    <text evidence="9 16">Belongs to the QueC family.</text>
</comment>
<keyword evidence="5 16" id="KW-0671">Queuosine biosynthesis</keyword>
<dbReference type="GO" id="GO:0008270">
    <property type="term" value="F:zinc ion binding"/>
    <property type="evidence" value="ECO:0007669"/>
    <property type="project" value="UniProtKB-UniRule"/>
</dbReference>
<dbReference type="HAMAP" id="MF_01633">
    <property type="entry name" value="QueC"/>
    <property type="match status" value="1"/>
</dbReference>
<evidence type="ECO:0000256" key="5">
    <source>
        <dbReference type="ARBA" id="ARBA00022785"/>
    </source>
</evidence>
<keyword evidence="18" id="KW-1185">Reference proteome</keyword>
<comment type="function">
    <text evidence="8 16">Catalyzes the ATP-dependent conversion of 7-carboxy-7-deazaguanine (CDG) to 7-cyano-7-deazaguanine (preQ(0)).</text>
</comment>
<feature type="binding site" evidence="16">
    <location>
        <begin position="16"/>
        <end position="26"/>
    </location>
    <ligand>
        <name>ATP</name>
        <dbReference type="ChEBI" id="CHEBI:30616"/>
    </ligand>
</feature>
<proteinExistence type="inferred from homology"/>
<evidence type="ECO:0000256" key="12">
    <source>
        <dbReference type="ARBA" id="ARBA00069440"/>
    </source>
</evidence>
<evidence type="ECO:0000256" key="7">
    <source>
        <dbReference type="ARBA" id="ARBA00022840"/>
    </source>
</evidence>
<dbReference type="FunFam" id="3.40.50.620:FF:000017">
    <property type="entry name" value="7-cyano-7-deazaguanine synthase"/>
    <property type="match status" value="1"/>
</dbReference>
<evidence type="ECO:0000256" key="4">
    <source>
        <dbReference type="ARBA" id="ARBA00022741"/>
    </source>
</evidence>
<dbReference type="UniPathway" id="UPA00391"/>
<dbReference type="PANTHER" id="PTHR42914">
    <property type="entry name" value="7-CYANO-7-DEAZAGUANINE SYNTHASE"/>
    <property type="match status" value="1"/>
</dbReference>
<dbReference type="AlphaFoldDB" id="A0A1V3IDT4"/>
<dbReference type="RefSeq" id="WP_077494768.1">
    <property type="nucleotide sequence ID" value="NZ_MLHG01000075.1"/>
</dbReference>
<evidence type="ECO:0000313" key="17">
    <source>
        <dbReference type="EMBL" id="OOF38104.1"/>
    </source>
</evidence>
<dbReference type="Pfam" id="PF06508">
    <property type="entry name" value="QueC"/>
    <property type="match status" value="1"/>
</dbReference>
<feature type="binding site" evidence="16">
    <location>
        <position position="202"/>
    </location>
    <ligand>
        <name>Zn(2+)</name>
        <dbReference type="ChEBI" id="CHEBI:29105"/>
    </ligand>
</feature>
<keyword evidence="3 16" id="KW-0479">Metal-binding</keyword>
<dbReference type="NCBIfam" id="TIGR00364">
    <property type="entry name" value="7-cyano-7-deazaguanine synthase QueC"/>
    <property type="match status" value="1"/>
</dbReference>
<dbReference type="GO" id="GO:0016879">
    <property type="term" value="F:ligase activity, forming carbon-nitrogen bonds"/>
    <property type="evidence" value="ECO:0007669"/>
    <property type="project" value="UniProtKB-UniRule"/>
</dbReference>
<keyword evidence="2 16" id="KW-0436">Ligase</keyword>
<keyword evidence="7 16" id="KW-0067">ATP-binding</keyword>
<evidence type="ECO:0000256" key="16">
    <source>
        <dbReference type="HAMAP-Rule" id="MF_01633"/>
    </source>
</evidence>
<organism evidence="17 18">
    <name type="scientific">Rodentibacter mrazii</name>
    <dbReference type="NCBI Taxonomy" id="1908257"/>
    <lineage>
        <taxon>Bacteria</taxon>
        <taxon>Pseudomonadati</taxon>
        <taxon>Pseudomonadota</taxon>
        <taxon>Gammaproteobacteria</taxon>
        <taxon>Pasteurellales</taxon>
        <taxon>Pasteurellaceae</taxon>
        <taxon>Rodentibacter</taxon>
    </lineage>
</organism>
<evidence type="ECO:0000256" key="3">
    <source>
        <dbReference type="ARBA" id="ARBA00022723"/>
    </source>
</evidence>
<keyword evidence="6 16" id="KW-0862">Zinc</keyword>
<evidence type="ECO:0000313" key="18">
    <source>
        <dbReference type="Proteomes" id="UP000189426"/>
    </source>
</evidence>
<accession>A0A1V3IDT4</accession>
<dbReference type="Gene3D" id="3.40.50.620">
    <property type="entry name" value="HUPs"/>
    <property type="match status" value="1"/>
</dbReference>
<evidence type="ECO:0000256" key="14">
    <source>
        <dbReference type="ARBA" id="ARBA00080406"/>
    </source>
</evidence>
<reference evidence="17 18" key="1">
    <citation type="submission" date="2016-10" db="EMBL/GenBank/DDBJ databases">
        <title>Rodentibacter gen. nov. and new species.</title>
        <authorList>
            <person name="Christensen H."/>
        </authorList>
    </citation>
    <scope>NUCLEOTIDE SEQUENCE [LARGE SCALE GENOMIC DNA]</scope>
    <source>
        <strain evidence="17 18">Ppn418</strain>
    </source>
</reference>
<sequence length="227" mass="25277">MNISNPNRNRKAVVIFSGGQDSTTCLFQAIADYGKENVETITFQYGQRHAIELEKAQWITQDLGIKQTLVDTSVIKAITHNALIDQQTKIEQKNNELPNTFVDGRNALFLLYAAIYAKGQGIQDIITGVCETDFSGYPDCRDVFVKSMNVTLNLAMDYQFNIKTPLMYLTKAQTWQLADELGALDYVRDHTHTCYEGVEGGCGKCPSCELRENGLAEYLAQKGGANV</sequence>
<comment type="pathway">
    <text evidence="1 16">Purine metabolism; 7-cyano-7-deazaguanine biosynthesis.</text>
</comment>
<dbReference type="EC" id="6.3.4.20" evidence="10 16"/>
<dbReference type="Proteomes" id="UP000189426">
    <property type="component" value="Unassembled WGS sequence"/>
</dbReference>